<evidence type="ECO:0000313" key="2">
    <source>
        <dbReference type="EnsemblMetazoa" id="GBRI009645-PA"/>
    </source>
</evidence>
<dbReference type="VEuPathDB" id="VectorBase:GBRI009645"/>
<feature type="compositionally biased region" description="Polar residues" evidence="1">
    <location>
        <begin position="41"/>
        <end position="55"/>
    </location>
</feature>
<proteinExistence type="predicted"/>
<accession>A0A1A9W822</accession>
<protein>
    <submittedName>
        <fullName evidence="2">Uncharacterized protein</fullName>
    </submittedName>
</protein>
<keyword evidence="3" id="KW-1185">Reference proteome</keyword>
<reference evidence="2" key="2">
    <citation type="submission" date="2020-05" db="UniProtKB">
        <authorList>
            <consortium name="EnsemblMetazoa"/>
        </authorList>
    </citation>
    <scope>IDENTIFICATION</scope>
    <source>
        <strain evidence="2">IAEA</strain>
    </source>
</reference>
<sequence length="68" mass="7536">MLPPTNPIPMQIATIMQTATSTQRETTTTVPPPIKVHFNGSKMSAQKITTTPTDSHQTDEICTQRVRK</sequence>
<reference evidence="3" key="1">
    <citation type="submission" date="2014-03" db="EMBL/GenBank/DDBJ databases">
        <authorList>
            <person name="Aksoy S."/>
            <person name="Warren W."/>
            <person name="Wilson R.K."/>
        </authorList>
    </citation>
    <scope>NUCLEOTIDE SEQUENCE [LARGE SCALE GENOMIC DNA]</scope>
    <source>
        <strain evidence="3">IAEA</strain>
    </source>
</reference>
<dbReference type="EnsemblMetazoa" id="GBRI009645-RA">
    <property type="protein sequence ID" value="GBRI009645-PA"/>
    <property type="gene ID" value="GBRI009645"/>
</dbReference>
<dbReference type="AlphaFoldDB" id="A0A1A9W822"/>
<name>A0A1A9W822_9MUSC</name>
<evidence type="ECO:0000256" key="1">
    <source>
        <dbReference type="SAM" id="MobiDB-lite"/>
    </source>
</evidence>
<feature type="compositionally biased region" description="Low complexity" evidence="1">
    <location>
        <begin position="19"/>
        <end position="29"/>
    </location>
</feature>
<organism evidence="2 3">
    <name type="scientific">Glossina brevipalpis</name>
    <dbReference type="NCBI Taxonomy" id="37001"/>
    <lineage>
        <taxon>Eukaryota</taxon>
        <taxon>Metazoa</taxon>
        <taxon>Ecdysozoa</taxon>
        <taxon>Arthropoda</taxon>
        <taxon>Hexapoda</taxon>
        <taxon>Insecta</taxon>
        <taxon>Pterygota</taxon>
        <taxon>Neoptera</taxon>
        <taxon>Endopterygota</taxon>
        <taxon>Diptera</taxon>
        <taxon>Brachycera</taxon>
        <taxon>Muscomorpha</taxon>
        <taxon>Hippoboscoidea</taxon>
        <taxon>Glossinidae</taxon>
        <taxon>Glossina</taxon>
    </lineage>
</organism>
<evidence type="ECO:0000313" key="3">
    <source>
        <dbReference type="Proteomes" id="UP000091820"/>
    </source>
</evidence>
<dbReference type="Proteomes" id="UP000091820">
    <property type="component" value="Unassembled WGS sequence"/>
</dbReference>
<feature type="region of interest" description="Disordered" evidence="1">
    <location>
        <begin position="19"/>
        <end position="68"/>
    </location>
</feature>